<proteinExistence type="predicted"/>
<dbReference type="Proteomes" id="UP001161325">
    <property type="component" value="Unassembled WGS sequence"/>
</dbReference>
<keyword evidence="2" id="KW-1185">Reference proteome</keyword>
<protein>
    <submittedName>
        <fullName evidence="1">Uncharacterized protein</fullName>
    </submittedName>
</protein>
<comment type="caution">
    <text evidence="1">The sequence shown here is derived from an EMBL/GenBank/DDBJ whole genome shotgun (WGS) entry which is preliminary data.</text>
</comment>
<dbReference type="EMBL" id="BRXS01000002">
    <property type="protein sequence ID" value="GLC24868.1"/>
    <property type="molecule type" value="Genomic_DNA"/>
</dbReference>
<evidence type="ECO:0000313" key="1">
    <source>
        <dbReference type="EMBL" id="GLC24868.1"/>
    </source>
</evidence>
<dbReference type="RefSeq" id="WP_284349312.1">
    <property type="nucleotide sequence ID" value="NZ_BRXS01000002.1"/>
</dbReference>
<organism evidence="1 2">
    <name type="scientific">Roseisolibacter agri</name>
    <dbReference type="NCBI Taxonomy" id="2014610"/>
    <lineage>
        <taxon>Bacteria</taxon>
        <taxon>Pseudomonadati</taxon>
        <taxon>Gemmatimonadota</taxon>
        <taxon>Gemmatimonadia</taxon>
        <taxon>Gemmatimonadales</taxon>
        <taxon>Gemmatimonadaceae</taxon>
        <taxon>Roseisolibacter</taxon>
    </lineage>
</organism>
<evidence type="ECO:0000313" key="2">
    <source>
        <dbReference type="Proteomes" id="UP001161325"/>
    </source>
</evidence>
<name>A0AA37V9X8_9BACT</name>
<accession>A0AA37V9X8</accession>
<sequence length="331" mass="36640">MKIDATVLMTSLPLRVAAPTPDVLRVDERADTRAAAAPGLDGMPPELRDWLVRLRLMDGVPFAYLVADTALLPEESIRWFYVDRRWTDALVQGALSVGTVNSDDRTQLTAEYPTIRESLDRAERNQRRRTGAMWLDGPAGPVSGFILRSRAVSGWPALHVRAFNVDPAEGDEAPFEEGDPQRMRLLRLERLAPAVLLCLFDGIPTVVHVEEPRQGVQFGFDPAEANGQLRPTLRPRNATTFEYLGGAAIDVPFRAGASGVVDIQQLERRLKARPGTGAGDGLSSAEYALQLVRFPFRQVFGDVNRPPVPTVFRPTVSYETMVRLFTARVQP</sequence>
<reference evidence="1" key="1">
    <citation type="submission" date="2022-08" db="EMBL/GenBank/DDBJ databases">
        <title>Draft genome sequencing of Roseisolibacter agri AW1220.</title>
        <authorList>
            <person name="Tobiishi Y."/>
            <person name="Tonouchi A."/>
        </authorList>
    </citation>
    <scope>NUCLEOTIDE SEQUENCE</scope>
    <source>
        <strain evidence="1">AW1220</strain>
    </source>
</reference>
<gene>
    <name evidence="1" type="ORF">rosag_13810</name>
</gene>
<dbReference type="AlphaFoldDB" id="A0AA37V9X8"/>